<evidence type="ECO:0000313" key="3">
    <source>
        <dbReference type="EMBL" id="PRP87282.1"/>
    </source>
</evidence>
<evidence type="ECO:0000313" key="4">
    <source>
        <dbReference type="Proteomes" id="UP000241769"/>
    </source>
</evidence>
<dbReference type="Proteomes" id="UP000241769">
    <property type="component" value="Unassembled WGS sequence"/>
</dbReference>
<evidence type="ECO:0000256" key="1">
    <source>
        <dbReference type="SAM" id="MobiDB-lite"/>
    </source>
</evidence>
<protein>
    <submittedName>
        <fullName evidence="3">Uncharacterized protein</fullName>
    </submittedName>
</protein>
<keyword evidence="4" id="KW-1185">Reference proteome</keyword>
<sequence length="202" mass="21629">MTPITSTLDTSNAEKDLASLSAASQAVIEPRLPKIQKSACHQRSVDSVETSTRSKVSSSLLLPLVPSTSNGDQSPIRKIPASIVIKSLSTSRATEANKENTSSNPVSRRIILSGTYSSDIKKEPLFTPASTSTVPAQTDRPTASQRPTVSAPSSPSLLAGRMKLKKLFLLPFLLMSMLCIIEIFACTVGAMEGRRRCISVCH</sequence>
<comment type="caution">
    <text evidence="3">The sequence shown here is derived from an EMBL/GenBank/DDBJ whole genome shotgun (WGS) entry which is preliminary data.</text>
</comment>
<evidence type="ECO:0000256" key="2">
    <source>
        <dbReference type="SAM" id="Phobius"/>
    </source>
</evidence>
<accession>A0A2P6NTJ4</accession>
<dbReference type="AlphaFoldDB" id="A0A2P6NTJ4"/>
<feature type="region of interest" description="Disordered" evidence="1">
    <location>
        <begin position="126"/>
        <end position="155"/>
    </location>
</feature>
<organism evidence="3 4">
    <name type="scientific">Planoprotostelium fungivorum</name>
    <dbReference type="NCBI Taxonomy" id="1890364"/>
    <lineage>
        <taxon>Eukaryota</taxon>
        <taxon>Amoebozoa</taxon>
        <taxon>Evosea</taxon>
        <taxon>Variosea</taxon>
        <taxon>Cavosteliida</taxon>
        <taxon>Cavosteliaceae</taxon>
        <taxon>Planoprotostelium</taxon>
    </lineage>
</organism>
<keyword evidence="2" id="KW-0812">Transmembrane</keyword>
<keyword evidence="2" id="KW-1133">Transmembrane helix</keyword>
<keyword evidence="2" id="KW-0472">Membrane</keyword>
<dbReference type="EMBL" id="MDYQ01000021">
    <property type="protein sequence ID" value="PRP87282.1"/>
    <property type="molecule type" value="Genomic_DNA"/>
</dbReference>
<gene>
    <name evidence="3" type="ORF">PROFUN_01544</name>
</gene>
<proteinExistence type="predicted"/>
<feature type="compositionally biased region" description="Polar residues" evidence="1">
    <location>
        <begin position="128"/>
        <end position="155"/>
    </location>
</feature>
<feature type="transmembrane region" description="Helical" evidence="2">
    <location>
        <begin position="167"/>
        <end position="191"/>
    </location>
</feature>
<dbReference type="InParanoid" id="A0A2P6NTJ4"/>
<reference evidence="3 4" key="1">
    <citation type="journal article" date="2018" name="Genome Biol. Evol.">
        <title>Multiple Roots of Fruiting Body Formation in Amoebozoa.</title>
        <authorList>
            <person name="Hillmann F."/>
            <person name="Forbes G."/>
            <person name="Novohradska S."/>
            <person name="Ferling I."/>
            <person name="Riege K."/>
            <person name="Groth M."/>
            <person name="Westermann M."/>
            <person name="Marz M."/>
            <person name="Spaller T."/>
            <person name="Winckler T."/>
            <person name="Schaap P."/>
            <person name="Glockner G."/>
        </authorList>
    </citation>
    <scope>NUCLEOTIDE SEQUENCE [LARGE SCALE GENOMIC DNA]</scope>
    <source>
        <strain evidence="3 4">Jena</strain>
    </source>
</reference>
<name>A0A2P6NTJ4_9EUKA</name>